<dbReference type="GeneID" id="93649548"/>
<evidence type="ECO:0000313" key="1">
    <source>
        <dbReference type="EMBL" id="KAG5421826.1"/>
    </source>
</evidence>
<sequence length="240" mass="27251">MGRHPYKKRNQSAAIRRASVVEVQRFPPTKYETPVMTLKNFPSSIVNGVTREGGLYSLTLKSINCAKYVENNDNMKRVFKKRKLEVPKISHLNRSDLLEKLRKDVEKERETKLDLKDAEHDKITALNKEWDSLSKSGADLTEFGDRVLKEIESGGRRFRFIDAKYTLANGVTISDLSVNKIEDVKDLDTSEYEQVPEKVAEPETVVEETVEVLPEADMASESAAVLDQLQAYQDDSVLSQ</sequence>
<dbReference type="AlphaFoldDB" id="A0A8H7ZK65"/>
<organism evidence="1 2">
    <name type="scientific">Candida metapsilosis</name>
    <dbReference type="NCBI Taxonomy" id="273372"/>
    <lineage>
        <taxon>Eukaryota</taxon>
        <taxon>Fungi</taxon>
        <taxon>Dikarya</taxon>
        <taxon>Ascomycota</taxon>
        <taxon>Saccharomycotina</taxon>
        <taxon>Pichiomycetes</taxon>
        <taxon>Debaryomycetaceae</taxon>
        <taxon>Candida/Lodderomyces clade</taxon>
        <taxon>Candida</taxon>
    </lineage>
</organism>
<dbReference type="RefSeq" id="XP_067550942.1">
    <property type="nucleotide sequence ID" value="XM_067695334.1"/>
</dbReference>
<comment type="caution">
    <text evidence="1">The sequence shown here is derived from an EMBL/GenBank/DDBJ whole genome shotgun (WGS) entry which is preliminary data.</text>
</comment>
<dbReference type="EMBL" id="JAEOAQ010000001">
    <property type="protein sequence ID" value="KAG5421826.1"/>
    <property type="molecule type" value="Genomic_DNA"/>
</dbReference>
<evidence type="ECO:0000313" key="2">
    <source>
        <dbReference type="Proteomes" id="UP000669133"/>
    </source>
</evidence>
<proteinExistence type="predicted"/>
<reference evidence="1 2" key="1">
    <citation type="submission" date="2020-12" db="EMBL/GenBank/DDBJ databases">
        <title>Effect of drift, selection, and recombination on the evolution of hybrid genomes in Candida yeast pathogens.</title>
        <authorList>
            <person name="Mixao V."/>
            <person name="Ksiezopolska E."/>
            <person name="Saus E."/>
            <person name="Boekhout T."/>
            <person name="Gacser A."/>
            <person name="Gabaldon T."/>
        </authorList>
    </citation>
    <scope>NUCLEOTIDE SEQUENCE [LARGE SCALE GENOMIC DNA]</scope>
    <source>
        <strain evidence="1 2">BP57</strain>
    </source>
</reference>
<name>A0A8H7ZK65_9ASCO</name>
<protein>
    <submittedName>
        <fullName evidence="1">Uncharacterized protein</fullName>
    </submittedName>
</protein>
<keyword evidence="2" id="KW-1185">Reference proteome</keyword>
<dbReference type="OrthoDB" id="4095746at2759"/>
<accession>A0A8H7ZK65</accession>
<dbReference type="Proteomes" id="UP000669133">
    <property type="component" value="Unassembled WGS sequence"/>
</dbReference>
<gene>
    <name evidence="1" type="ORF">I9W82_000919</name>
</gene>